<evidence type="ECO:0000313" key="1">
    <source>
        <dbReference type="EMBL" id="AYB43181.1"/>
    </source>
</evidence>
<gene>
    <name evidence="1" type="ORF">D5F53_07740</name>
</gene>
<evidence type="ECO:0000313" key="2">
    <source>
        <dbReference type="Proteomes" id="UP000266552"/>
    </source>
</evidence>
<dbReference type="RefSeq" id="WP_119847206.1">
    <property type="nucleotide sequence ID" value="NZ_CP032412.1"/>
</dbReference>
<accession>A0A385TI65</accession>
<dbReference type="Proteomes" id="UP000266552">
    <property type="component" value="Chromosome"/>
</dbReference>
<dbReference type="KEGG" id="plw:D5F53_07740"/>
<sequence>MSRKTLILLLTAIFAIAYVLFGAWIAQDTKIILKKAMSGETDYSNYMNQSTYHRINPIERGIEKEENFIYDKKSHRLGLVFPLHFFFVSKVFVTQQYENDRFGLKEPVNLNLRLKSGKWYATSVQIKP</sequence>
<protein>
    <submittedName>
        <fullName evidence="1">Uncharacterized protein</fullName>
    </submittedName>
</protein>
<organism evidence="1 2">
    <name type="scientific">Paenibacillus lautus</name>
    <name type="common">Bacillus lautus</name>
    <dbReference type="NCBI Taxonomy" id="1401"/>
    <lineage>
        <taxon>Bacteria</taxon>
        <taxon>Bacillati</taxon>
        <taxon>Bacillota</taxon>
        <taxon>Bacilli</taxon>
        <taxon>Bacillales</taxon>
        <taxon>Paenibacillaceae</taxon>
        <taxon>Paenibacillus</taxon>
    </lineage>
</organism>
<dbReference type="AlphaFoldDB" id="A0A385TI65"/>
<dbReference type="EMBL" id="CP032412">
    <property type="protein sequence ID" value="AYB43181.1"/>
    <property type="molecule type" value="Genomic_DNA"/>
</dbReference>
<proteinExistence type="predicted"/>
<reference evidence="1 2" key="1">
    <citation type="submission" date="2018-09" db="EMBL/GenBank/DDBJ databases">
        <title>Genome Sequence of Paenibacillus lautus Strain E7593-69, Azo Dye-Degrading Bacteria, Isolated from Commercial Tattoo Inks.</title>
        <authorList>
            <person name="Nho S.W."/>
            <person name="Kim S.-J."/>
            <person name="Kweon O."/>
            <person name="Cerniglia C.E."/>
        </authorList>
    </citation>
    <scope>NUCLEOTIDE SEQUENCE [LARGE SCALE GENOMIC DNA]</scope>
    <source>
        <strain evidence="1 2">E7593-69</strain>
    </source>
</reference>
<name>A0A385TI65_PAELA</name>
<keyword evidence="2" id="KW-1185">Reference proteome</keyword>